<feature type="signal peptide" evidence="5">
    <location>
        <begin position="1"/>
        <end position="26"/>
    </location>
</feature>
<evidence type="ECO:0000256" key="4">
    <source>
        <dbReference type="PROSITE-ProRule" id="PRU00433"/>
    </source>
</evidence>
<reference evidence="7" key="1">
    <citation type="submission" date="2022-01" db="EMBL/GenBank/DDBJ databases">
        <authorList>
            <person name="Jo J.-H."/>
            <person name="Im W.-T."/>
        </authorList>
    </citation>
    <scope>NUCLEOTIDE SEQUENCE</scope>
    <source>
        <strain evidence="7">XY25</strain>
    </source>
</reference>
<evidence type="ECO:0000313" key="8">
    <source>
        <dbReference type="Proteomes" id="UP001165384"/>
    </source>
</evidence>
<evidence type="ECO:0000256" key="2">
    <source>
        <dbReference type="ARBA" id="ARBA00022723"/>
    </source>
</evidence>
<keyword evidence="3 4" id="KW-0408">Iron</keyword>
<keyword evidence="2 4" id="KW-0479">Metal-binding</keyword>
<gene>
    <name evidence="7" type="ORF">LZ012_01545</name>
</gene>
<evidence type="ECO:0000256" key="3">
    <source>
        <dbReference type="ARBA" id="ARBA00023004"/>
    </source>
</evidence>
<comment type="caution">
    <text evidence="7">The sequence shown here is derived from an EMBL/GenBank/DDBJ whole genome shotgun (WGS) entry which is preliminary data.</text>
</comment>
<dbReference type="InterPro" id="IPR051459">
    <property type="entry name" value="Cytochrome_c-type_DH"/>
</dbReference>
<keyword evidence="8" id="KW-1185">Reference proteome</keyword>
<dbReference type="RefSeq" id="WP_275706822.1">
    <property type="nucleotide sequence ID" value="NZ_JAKLTN010000001.1"/>
</dbReference>
<feature type="domain" description="Cytochrome c" evidence="6">
    <location>
        <begin position="31"/>
        <end position="169"/>
    </location>
</feature>
<evidence type="ECO:0000256" key="1">
    <source>
        <dbReference type="ARBA" id="ARBA00022617"/>
    </source>
</evidence>
<dbReference type="PANTHER" id="PTHR35008:SF4">
    <property type="entry name" value="BLL4482 PROTEIN"/>
    <property type="match status" value="1"/>
</dbReference>
<dbReference type="Gene3D" id="1.10.760.10">
    <property type="entry name" value="Cytochrome c-like domain"/>
    <property type="match status" value="1"/>
</dbReference>
<accession>A0ABS9JXQ3</accession>
<dbReference type="InterPro" id="IPR036909">
    <property type="entry name" value="Cyt_c-like_dom_sf"/>
</dbReference>
<organism evidence="7 8">
    <name type="scientific">Dechloromonas hankyongensis</name>
    <dbReference type="NCBI Taxonomy" id="2908002"/>
    <lineage>
        <taxon>Bacteria</taxon>
        <taxon>Pseudomonadati</taxon>
        <taxon>Pseudomonadota</taxon>
        <taxon>Betaproteobacteria</taxon>
        <taxon>Rhodocyclales</taxon>
        <taxon>Azonexaceae</taxon>
        <taxon>Dechloromonas</taxon>
    </lineage>
</organism>
<name>A0ABS9JXQ3_9RHOO</name>
<dbReference type="InterPro" id="IPR009056">
    <property type="entry name" value="Cyt_c-like_dom"/>
</dbReference>
<dbReference type="SUPFAM" id="SSF46626">
    <property type="entry name" value="Cytochrome c"/>
    <property type="match status" value="1"/>
</dbReference>
<dbReference type="PANTHER" id="PTHR35008">
    <property type="entry name" value="BLL4482 PROTEIN-RELATED"/>
    <property type="match status" value="1"/>
</dbReference>
<evidence type="ECO:0000259" key="6">
    <source>
        <dbReference type="PROSITE" id="PS51007"/>
    </source>
</evidence>
<protein>
    <submittedName>
        <fullName evidence="7">C-type cytochrome</fullName>
    </submittedName>
</protein>
<dbReference type="Proteomes" id="UP001165384">
    <property type="component" value="Unassembled WGS sequence"/>
</dbReference>
<evidence type="ECO:0000313" key="7">
    <source>
        <dbReference type="EMBL" id="MCG2575672.1"/>
    </source>
</evidence>
<dbReference type="EMBL" id="JAKLTN010000001">
    <property type="protein sequence ID" value="MCG2575672.1"/>
    <property type="molecule type" value="Genomic_DNA"/>
</dbReference>
<dbReference type="PROSITE" id="PS51007">
    <property type="entry name" value="CYTC"/>
    <property type="match status" value="1"/>
</dbReference>
<keyword evidence="1 4" id="KW-0349">Heme</keyword>
<proteinExistence type="predicted"/>
<sequence>MHITLKSAAVATALSCLGLVPALSVAAGNQAEIKRGAQLIEFGGCKDCHIPLKMGPKGPEKDVARGLSGHPADAPGAAQPKLDAYWNWAGSATMTAFTGPWGTSYSANLTPDKDTGIGAWRVGDFIQAMRSGKHLGAGRPIVPPMPWQAVGSLSDKDLRAIYAYLMSRPAVNNRVPDYTPPSAAIAAK</sequence>
<evidence type="ECO:0000256" key="5">
    <source>
        <dbReference type="SAM" id="SignalP"/>
    </source>
</evidence>
<feature type="chain" id="PRO_5046662130" evidence="5">
    <location>
        <begin position="27"/>
        <end position="188"/>
    </location>
</feature>
<keyword evidence="5" id="KW-0732">Signal</keyword>